<keyword evidence="3" id="KW-1185">Reference proteome</keyword>
<dbReference type="PANTHER" id="PTHR44167">
    <property type="entry name" value="OVARIAN-SPECIFIC SERINE/THREONINE-PROTEIN KINASE LOK-RELATED"/>
    <property type="match status" value="1"/>
</dbReference>
<dbReference type="SUPFAM" id="SSF56112">
    <property type="entry name" value="Protein kinase-like (PK-like)"/>
    <property type="match status" value="1"/>
</dbReference>
<protein>
    <recommendedName>
        <fullName evidence="1">Protein kinase domain-containing protein</fullName>
    </recommendedName>
</protein>
<gene>
    <name evidence="2" type="ORF">G3M48_007035</name>
</gene>
<dbReference type="SMART" id="SM00220">
    <property type="entry name" value="S_TKc"/>
    <property type="match status" value="1"/>
</dbReference>
<dbReference type="AlphaFoldDB" id="A0AAW0RMY5"/>
<dbReference type="GO" id="GO:0004674">
    <property type="term" value="F:protein serine/threonine kinase activity"/>
    <property type="evidence" value="ECO:0007669"/>
    <property type="project" value="TreeGrafter"/>
</dbReference>
<sequence>MAVPHSVTVSLDEWEKTLLLQFTQLEPEILALGDEIDDTMPGGVFRSWCCARRLVDDLDDIATSATVRAPAGGTYWDSIRRWISLTGEGYFLPSRLRNLVQDNPMFQSWLQNANGVHGIGGISILPSANDTGHWFTIAKIISVLPLTWRGLEPGEQLHNRFGPHALLDDLSGDQSTKLLVGVQDEESKEHAISSEDRPLASSAHDSSYAINAFMENLRSVSRIKSHGHRLCAIFNAKSLKSKLRLDSDPSDSSARADGDTTEKTYRAYEIWSLLGMAAMTLRRARRQALPRETPILGFVLPFSIDDPGRVLEFIPLDELANGGSISVGAEMVWEPAVRWSLDHHLFTEEEVYRYCVEANYTFPQHFSSESVVFIANHLEDSPILQQLDQLETLWNDCAVTVDPKSGQWYLLETRPGVQFRKLSTDFSIHKAREAFRQAADRHRLERSHRLRDTLFGLPQLDRLAEYEEYDPFEPIPFSEITSFQDEALDGQSADVFRAQWLCPRKLNMESQTRLIRELELTLEVTARGPSASSMIYGLTRMPRRLCHADAAESKKAPADEPDDIFIIFEFAKKRLEQHLRDVLTGAGRDWEIMSYLFQDLAHSIGAIHGKNIVHRDLHLANIMIREETFYRSPTLQSGDQLVVIDLGESRTVESLPSSYNGYGDREFWAPELRSLLWSKASDMYAIGRVMLKMLEVRCTFSNTQQVPAPLGRVIQCCLPVVPAQRSNAEQLLAKLNGIIWQHFAVTPAQPGTGTINFTNDWILLSDVANDDPVDSDSDGWSDSQDAAHD</sequence>
<dbReference type="InterPro" id="IPR000719">
    <property type="entry name" value="Prot_kinase_dom"/>
</dbReference>
<reference evidence="2 3" key="1">
    <citation type="submission" date="2020-02" db="EMBL/GenBank/DDBJ databases">
        <title>Comparative genomics of the hypocrealean fungal genus Beauvera.</title>
        <authorList>
            <person name="Showalter D.N."/>
            <person name="Bushley K.E."/>
            <person name="Rehner S.A."/>
        </authorList>
    </citation>
    <scope>NUCLEOTIDE SEQUENCE [LARGE SCALE GENOMIC DNA]</scope>
    <source>
        <strain evidence="2 3">ARSEF4384</strain>
    </source>
</reference>
<dbReference type="EMBL" id="JAAHCF010000490">
    <property type="protein sequence ID" value="KAK8143589.1"/>
    <property type="molecule type" value="Genomic_DNA"/>
</dbReference>
<dbReference type="PROSITE" id="PS50011">
    <property type="entry name" value="PROTEIN_KINASE_DOM"/>
    <property type="match status" value="1"/>
</dbReference>
<organism evidence="2 3">
    <name type="scientific">Beauveria asiatica</name>
    <dbReference type="NCBI Taxonomy" id="1069075"/>
    <lineage>
        <taxon>Eukaryota</taxon>
        <taxon>Fungi</taxon>
        <taxon>Dikarya</taxon>
        <taxon>Ascomycota</taxon>
        <taxon>Pezizomycotina</taxon>
        <taxon>Sordariomycetes</taxon>
        <taxon>Hypocreomycetidae</taxon>
        <taxon>Hypocreales</taxon>
        <taxon>Cordycipitaceae</taxon>
        <taxon>Beauveria</taxon>
    </lineage>
</organism>
<dbReference type="Pfam" id="PF00069">
    <property type="entry name" value="Pkinase"/>
    <property type="match status" value="1"/>
</dbReference>
<dbReference type="Gene3D" id="1.10.510.10">
    <property type="entry name" value="Transferase(Phosphotransferase) domain 1"/>
    <property type="match status" value="1"/>
</dbReference>
<name>A0AAW0RMY5_9HYPO</name>
<dbReference type="GO" id="GO:0005737">
    <property type="term" value="C:cytoplasm"/>
    <property type="evidence" value="ECO:0007669"/>
    <property type="project" value="TreeGrafter"/>
</dbReference>
<evidence type="ECO:0000259" key="1">
    <source>
        <dbReference type="PROSITE" id="PS50011"/>
    </source>
</evidence>
<dbReference type="GO" id="GO:0005524">
    <property type="term" value="F:ATP binding"/>
    <property type="evidence" value="ECO:0007669"/>
    <property type="project" value="InterPro"/>
</dbReference>
<dbReference type="Proteomes" id="UP001397290">
    <property type="component" value="Unassembled WGS sequence"/>
</dbReference>
<evidence type="ECO:0000313" key="2">
    <source>
        <dbReference type="EMBL" id="KAK8143589.1"/>
    </source>
</evidence>
<comment type="caution">
    <text evidence="2">The sequence shown here is derived from an EMBL/GenBank/DDBJ whole genome shotgun (WGS) entry which is preliminary data.</text>
</comment>
<feature type="domain" description="Protein kinase" evidence="1">
    <location>
        <begin position="481"/>
        <end position="745"/>
    </location>
</feature>
<dbReference type="InterPro" id="IPR011009">
    <property type="entry name" value="Kinase-like_dom_sf"/>
</dbReference>
<accession>A0AAW0RMY5</accession>
<evidence type="ECO:0000313" key="3">
    <source>
        <dbReference type="Proteomes" id="UP001397290"/>
    </source>
</evidence>
<dbReference type="GO" id="GO:0044773">
    <property type="term" value="P:mitotic DNA damage checkpoint signaling"/>
    <property type="evidence" value="ECO:0007669"/>
    <property type="project" value="TreeGrafter"/>
</dbReference>
<dbReference type="GO" id="GO:0005634">
    <property type="term" value="C:nucleus"/>
    <property type="evidence" value="ECO:0007669"/>
    <property type="project" value="TreeGrafter"/>
</dbReference>
<dbReference type="PANTHER" id="PTHR44167:SF24">
    <property type="entry name" value="SERINE_THREONINE-PROTEIN KINASE CHK2"/>
    <property type="match status" value="1"/>
</dbReference>
<proteinExistence type="predicted"/>